<dbReference type="InterPro" id="IPR001680">
    <property type="entry name" value="WD40_rpt"/>
</dbReference>
<dbReference type="PROSITE" id="PS00678">
    <property type="entry name" value="WD_REPEATS_1"/>
    <property type="match status" value="2"/>
</dbReference>
<feature type="repeat" description="WD" evidence="3">
    <location>
        <begin position="71"/>
        <end position="112"/>
    </location>
</feature>
<reference evidence="4" key="1">
    <citation type="journal article" date="2020" name="Stud. Mycol.">
        <title>101 Dothideomycetes genomes: a test case for predicting lifestyles and emergence of pathogens.</title>
        <authorList>
            <person name="Haridas S."/>
            <person name="Albert R."/>
            <person name="Binder M."/>
            <person name="Bloem J."/>
            <person name="Labutti K."/>
            <person name="Salamov A."/>
            <person name="Andreopoulos B."/>
            <person name="Baker S."/>
            <person name="Barry K."/>
            <person name="Bills G."/>
            <person name="Bluhm B."/>
            <person name="Cannon C."/>
            <person name="Castanera R."/>
            <person name="Culley D."/>
            <person name="Daum C."/>
            <person name="Ezra D."/>
            <person name="Gonzalez J."/>
            <person name="Henrissat B."/>
            <person name="Kuo A."/>
            <person name="Liang C."/>
            <person name="Lipzen A."/>
            <person name="Lutzoni F."/>
            <person name="Magnuson J."/>
            <person name="Mondo S."/>
            <person name="Nolan M."/>
            <person name="Ohm R."/>
            <person name="Pangilinan J."/>
            <person name="Park H.-J."/>
            <person name="Ramirez L."/>
            <person name="Alfaro M."/>
            <person name="Sun H."/>
            <person name="Tritt A."/>
            <person name="Yoshinaga Y."/>
            <person name="Zwiers L.-H."/>
            <person name="Turgeon B."/>
            <person name="Goodwin S."/>
            <person name="Spatafora J."/>
            <person name="Crous P."/>
            <person name="Grigoriev I."/>
        </authorList>
    </citation>
    <scope>NUCLEOTIDE SEQUENCE</scope>
    <source>
        <strain evidence="4">CBS 207.26</strain>
    </source>
</reference>
<dbReference type="InterPro" id="IPR036322">
    <property type="entry name" value="WD40_repeat_dom_sf"/>
</dbReference>
<dbReference type="InterPro" id="IPR020472">
    <property type="entry name" value="WD40_PAC1"/>
</dbReference>
<evidence type="ECO:0000313" key="4">
    <source>
        <dbReference type="EMBL" id="KAF2195081.1"/>
    </source>
</evidence>
<dbReference type="Pfam" id="PF00400">
    <property type="entry name" value="WD40"/>
    <property type="match status" value="5"/>
</dbReference>
<evidence type="ECO:0000256" key="1">
    <source>
        <dbReference type="ARBA" id="ARBA00022574"/>
    </source>
</evidence>
<protein>
    <submittedName>
        <fullName evidence="4">WD40 repeat-like protein</fullName>
    </submittedName>
</protein>
<keyword evidence="2" id="KW-0677">Repeat</keyword>
<dbReference type="Gene3D" id="2.130.10.10">
    <property type="entry name" value="YVTN repeat-like/Quinoprotein amine dehydrogenase"/>
    <property type="match status" value="2"/>
</dbReference>
<dbReference type="SMART" id="SM00320">
    <property type="entry name" value="WD40"/>
    <property type="match status" value="6"/>
</dbReference>
<dbReference type="CDD" id="cd00200">
    <property type="entry name" value="WD40"/>
    <property type="match status" value="1"/>
</dbReference>
<dbReference type="InterPro" id="IPR019775">
    <property type="entry name" value="WD40_repeat_CS"/>
</dbReference>
<dbReference type="SUPFAM" id="SSF50978">
    <property type="entry name" value="WD40 repeat-like"/>
    <property type="match status" value="1"/>
</dbReference>
<dbReference type="PROSITE" id="PS50082">
    <property type="entry name" value="WD_REPEATS_2"/>
    <property type="match status" value="5"/>
</dbReference>
<dbReference type="InterPro" id="IPR015943">
    <property type="entry name" value="WD40/YVTN_repeat-like_dom_sf"/>
</dbReference>
<feature type="repeat" description="WD" evidence="3">
    <location>
        <begin position="243"/>
        <end position="281"/>
    </location>
</feature>
<gene>
    <name evidence="4" type="ORF">K469DRAFT_544144</name>
</gene>
<dbReference type="InterPro" id="IPR042627">
    <property type="entry name" value="FBXW2"/>
</dbReference>
<organism evidence="4 5">
    <name type="scientific">Zopfia rhizophila CBS 207.26</name>
    <dbReference type="NCBI Taxonomy" id="1314779"/>
    <lineage>
        <taxon>Eukaryota</taxon>
        <taxon>Fungi</taxon>
        <taxon>Dikarya</taxon>
        <taxon>Ascomycota</taxon>
        <taxon>Pezizomycotina</taxon>
        <taxon>Dothideomycetes</taxon>
        <taxon>Dothideomycetes incertae sedis</taxon>
        <taxon>Zopfiaceae</taxon>
        <taxon>Zopfia</taxon>
    </lineage>
</organism>
<keyword evidence="5" id="KW-1185">Reference proteome</keyword>
<feature type="repeat" description="WD" evidence="3">
    <location>
        <begin position="114"/>
        <end position="153"/>
    </location>
</feature>
<dbReference type="AlphaFoldDB" id="A0A6A6EUX5"/>
<accession>A0A6A6EUX5</accession>
<dbReference type="PROSITE" id="PS50294">
    <property type="entry name" value="WD_REPEATS_REGION"/>
    <property type="match status" value="5"/>
</dbReference>
<sequence>MSISHTLISSPDWTSATPTLAHFPDSNHQDESHTNALHCLKVTTKYVISGSADRSIRIWDKKARTLALPPLVGHSGTVVALDVSKLLALLFSGDSNGEVIIWDFETGDMVQRFEKAHSDTVLDLAFKGGYLVTAGRDKSIKVWRFRESGEFELKHLLLGHEMPVLHVQIWGDGTRAVSTSGDRTLRVWDLGSGECVRRIDGVAKAIVGFRFFETGGGTCLVAACTDHRIRIYNFEDGRKVASLEGHENVVRAVKMVESGNGQGRSRWIISASYDGTVRVWEEDGLGRWTNIRTHSFSEAVLTQIPDFSYVPAEDGFLQVKQKPSRISDMEVDEGCMYCCGEGKEIVCWDFRGDNKETESKSG</sequence>
<dbReference type="EMBL" id="ML994610">
    <property type="protein sequence ID" value="KAF2195081.1"/>
    <property type="molecule type" value="Genomic_DNA"/>
</dbReference>
<dbReference type="Proteomes" id="UP000800200">
    <property type="component" value="Unassembled WGS sequence"/>
</dbReference>
<evidence type="ECO:0000313" key="5">
    <source>
        <dbReference type="Proteomes" id="UP000800200"/>
    </source>
</evidence>
<name>A0A6A6EUX5_9PEZI</name>
<feature type="repeat" description="WD" evidence="3">
    <location>
        <begin position="30"/>
        <end position="60"/>
    </location>
</feature>
<dbReference type="PRINTS" id="PR00320">
    <property type="entry name" value="GPROTEINBRPT"/>
</dbReference>
<proteinExistence type="predicted"/>
<evidence type="ECO:0000256" key="3">
    <source>
        <dbReference type="PROSITE-ProRule" id="PRU00221"/>
    </source>
</evidence>
<dbReference type="PANTHER" id="PTHR44436">
    <property type="entry name" value="F-BOX/WD REPEAT-CONTAINING PROTEIN 2"/>
    <property type="match status" value="1"/>
</dbReference>
<evidence type="ECO:0000256" key="2">
    <source>
        <dbReference type="ARBA" id="ARBA00022737"/>
    </source>
</evidence>
<dbReference type="OrthoDB" id="19711at2759"/>
<dbReference type="PANTHER" id="PTHR44436:SF1">
    <property type="entry name" value="F-BOX_WD REPEAT-CONTAINING PROTEIN 2"/>
    <property type="match status" value="1"/>
</dbReference>
<feature type="repeat" description="WD" evidence="3">
    <location>
        <begin position="157"/>
        <end position="198"/>
    </location>
</feature>
<keyword evidence="1 3" id="KW-0853">WD repeat</keyword>